<protein>
    <submittedName>
        <fullName evidence="2">Uncharacterized protein</fullName>
    </submittedName>
</protein>
<organism evidence="2 3">
    <name type="scientific">Ophiocordyceps sinensis</name>
    <dbReference type="NCBI Taxonomy" id="72228"/>
    <lineage>
        <taxon>Eukaryota</taxon>
        <taxon>Fungi</taxon>
        <taxon>Dikarya</taxon>
        <taxon>Ascomycota</taxon>
        <taxon>Pezizomycotina</taxon>
        <taxon>Sordariomycetes</taxon>
        <taxon>Hypocreomycetidae</taxon>
        <taxon>Hypocreales</taxon>
        <taxon>Ophiocordycipitaceae</taxon>
        <taxon>Ophiocordyceps</taxon>
    </lineage>
</organism>
<dbReference type="EMBL" id="JAAVMX010000003">
    <property type="protein sequence ID" value="KAF4510030.1"/>
    <property type="molecule type" value="Genomic_DNA"/>
</dbReference>
<evidence type="ECO:0000313" key="2">
    <source>
        <dbReference type="EMBL" id="KAF4510030.1"/>
    </source>
</evidence>
<sequence length="109" mass="12079">MYDTTHLHRTTHGVLCVNRRARLFLGGDGNPDRFEPRHRPPPCRHRPPSPSDTGQPDDDRRRRLPSRPSPRTCAMEWPGEGSASWPGFRGGPICGNDAPALAVDAPQHA</sequence>
<dbReference type="AlphaFoldDB" id="A0A8H4PTB5"/>
<dbReference type="Proteomes" id="UP000557566">
    <property type="component" value="Unassembled WGS sequence"/>
</dbReference>
<accession>A0A8H4PTB5</accession>
<comment type="caution">
    <text evidence="2">The sequence shown here is derived from an EMBL/GenBank/DDBJ whole genome shotgun (WGS) entry which is preliminary data.</text>
</comment>
<reference evidence="2 3" key="1">
    <citation type="journal article" date="2020" name="Genome Biol. Evol.">
        <title>A new high-quality draft genome assembly of the Chinese cordyceps Ophiocordyceps sinensis.</title>
        <authorList>
            <person name="Shu R."/>
            <person name="Zhang J."/>
            <person name="Meng Q."/>
            <person name="Zhang H."/>
            <person name="Zhou G."/>
            <person name="Li M."/>
            <person name="Wu P."/>
            <person name="Zhao Y."/>
            <person name="Chen C."/>
            <person name="Qin Q."/>
        </authorList>
    </citation>
    <scope>NUCLEOTIDE SEQUENCE [LARGE SCALE GENOMIC DNA]</scope>
    <source>
        <strain evidence="2 3">IOZ07</strain>
    </source>
</reference>
<keyword evidence="3" id="KW-1185">Reference proteome</keyword>
<gene>
    <name evidence="2" type="ORF">G6O67_001956</name>
</gene>
<dbReference type="OrthoDB" id="2589563at2759"/>
<evidence type="ECO:0000256" key="1">
    <source>
        <dbReference type="SAM" id="MobiDB-lite"/>
    </source>
</evidence>
<evidence type="ECO:0000313" key="3">
    <source>
        <dbReference type="Proteomes" id="UP000557566"/>
    </source>
</evidence>
<name>A0A8H4PTB5_9HYPO</name>
<feature type="region of interest" description="Disordered" evidence="1">
    <location>
        <begin position="25"/>
        <end position="84"/>
    </location>
</feature>
<proteinExistence type="predicted"/>